<protein>
    <submittedName>
        <fullName evidence="1">Pentatricopeptide repeat-containing protein</fullName>
    </submittedName>
</protein>
<gene>
    <name evidence="1" type="ORF">LOK49_LG03G00548</name>
</gene>
<organism evidence="1 2">
    <name type="scientific">Camellia lanceoleosa</name>
    <dbReference type="NCBI Taxonomy" id="1840588"/>
    <lineage>
        <taxon>Eukaryota</taxon>
        <taxon>Viridiplantae</taxon>
        <taxon>Streptophyta</taxon>
        <taxon>Embryophyta</taxon>
        <taxon>Tracheophyta</taxon>
        <taxon>Spermatophyta</taxon>
        <taxon>Magnoliopsida</taxon>
        <taxon>eudicotyledons</taxon>
        <taxon>Gunneridae</taxon>
        <taxon>Pentapetalae</taxon>
        <taxon>asterids</taxon>
        <taxon>Ericales</taxon>
        <taxon>Theaceae</taxon>
        <taxon>Camellia</taxon>
    </lineage>
</organism>
<proteinExistence type="predicted"/>
<accession>A0ACC0IA57</accession>
<reference evidence="1 2" key="1">
    <citation type="journal article" date="2022" name="Plant J.">
        <title>Chromosome-level genome of Camellia lanceoleosa provides a valuable resource for understanding genome evolution and self-incompatibility.</title>
        <authorList>
            <person name="Gong W."/>
            <person name="Xiao S."/>
            <person name="Wang L."/>
            <person name="Liao Z."/>
            <person name="Chang Y."/>
            <person name="Mo W."/>
            <person name="Hu G."/>
            <person name="Li W."/>
            <person name="Zhao G."/>
            <person name="Zhu H."/>
            <person name="Hu X."/>
            <person name="Ji K."/>
            <person name="Xiang X."/>
            <person name="Song Q."/>
            <person name="Yuan D."/>
            <person name="Jin S."/>
            <person name="Zhang L."/>
        </authorList>
    </citation>
    <scope>NUCLEOTIDE SEQUENCE [LARGE SCALE GENOMIC DNA]</scope>
    <source>
        <strain evidence="1">SQ_2022a</strain>
    </source>
</reference>
<dbReference type="EMBL" id="CM045763">
    <property type="protein sequence ID" value="KAI8022330.1"/>
    <property type="molecule type" value="Genomic_DNA"/>
</dbReference>
<dbReference type="Proteomes" id="UP001060215">
    <property type="component" value="Chromosome 6"/>
</dbReference>
<sequence length="214" mass="23877">MRKAFQLHNEMLLHNLQPSPITYNVLINGLCIYGDLKDADRLFSSLQDQNIGLTKVAYTTLIKAHCAKGDVCKIHEKLMILMVLTIGKNSPLVDLEVHHASLDLLIQSTVHRSGLGFLKSTASSGISRTPCFLLILRENPSWERVAEINGLWLCRDFLSLQQQSSLLSTIENAIDSIGIFLGRLQIEEAIELIRLEDDLQVLSGSMLSTFFSLA</sequence>
<evidence type="ECO:0000313" key="1">
    <source>
        <dbReference type="EMBL" id="KAI8022330.1"/>
    </source>
</evidence>
<comment type="caution">
    <text evidence="1">The sequence shown here is derived from an EMBL/GenBank/DDBJ whole genome shotgun (WGS) entry which is preliminary data.</text>
</comment>
<keyword evidence="2" id="KW-1185">Reference proteome</keyword>
<evidence type="ECO:0000313" key="2">
    <source>
        <dbReference type="Proteomes" id="UP001060215"/>
    </source>
</evidence>
<name>A0ACC0IA57_9ERIC</name>